<evidence type="ECO:0000313" key="2">
    <source>
        <dbReference type="Proteomes" id="UP000660262"/>
    </source>
</evidence>
<evidence type="ECO:0000313" key="1">
    <source>
        <dbReference type="EMBL" id="GHP10734.1"/>
    </source>
</evidence>
<comment type="caution">
    <text evidence="1">The sequence shown here is derived from an EMBL/GenBank/DDBJ whole genome shotgun (WGS) entry which is preliminary data.</text>
</comment>
<dbReference type="EMBL" id="BNJQ01000031">
    <property type="protein sequence ID" value="GHP10734.1"/>
    <property type="molecule type" value="Genomic_DNA"/>
</dbReference>
<name>A0A830HU62_9CHLO</name>
<accession>A0A830HU62</accession>
<keyword evidence="2" id="KW-1185">Reference proteome</keyword>
<proteinExistence type="predicted"/>
<sequence length="150" mass="15841">MASPGGHSAWRQKVPEVLEKHPYVLIVILPVNKKRNMCTQHVASNGACASAPIARSLFDLHLVSLARDGSGPLRVEPRAERFYEAAGAGGGASEATAAHRAAQGEFDETDVGMDDMEPLHIAAGLPASVAEHLDDTYDDATLKSDAALGR</sequence>
<reference evidence="1" key="1">
    <citation type="submission" date="2020-10" db="EMBL/GenBank/DDBJ databases">
        <title>Unveiling of a novel bifunctional photoreceptor, Dualchrome1, isolated from a cosmopolitan green alga.</title>
        <authorList>
            <person name="Suzuki S."/>
            <person name="Kawachi M."/>
        </authorList>
    </citation>
    <scope>NUCLEOTIDE SEQUENCE</scope>
    <source>
        <strain evidence="1">NIES 2893</strain>
    </source>
</reference>
<gene>
    <name evidence="1" type="ORF">PPROV_000946500</name>
</gene>
<dbReference type="Proteomes" id="UP000660262">
    <property type="component" value="Unassembled WGS sequence"/>
</dbReference>
<dbReference type="AlphaFoldDB" id="A0A830HU62"/>
<protein>
    <submittedName>
        <fullName evidence="1">Uncharacterized protein</fullName>
    </submittedName>
</protein>
<organism evidence="1 2">
    <name type="scientific">Pycnococcus provasolii</name>
    <dbReference type="NCBI Taxonomy" id="41880"/>
    <lineage>
        <taxon>Eukaryota</taxon>
        <taxon>Viridiplantae</taxon>
        <taxon>Chlorophyta</taxon>
        <taxon>Pseudoscourfieldiophyceae</taxon>
        <taxon>Pseudoscourfieldiales</taxon>
        <taxon>Pycnococcaceae</taxon>
        <taxon>Pycnococcus</taxon>
    </lineage>
</organism>